<reference evidence="1" key="1">
    <citation type="submission" date="2020-03" db="EMBL/GenBank/DDBJ databases">
        <authorList>
            <person name="Chebbi M.A."/>
            <person name="Drezen J.M."/>
        </authorList>
    </citation>
    <scope>NUCLEOTIDE SEQUENCE</scope>
    <source>
        <tissue evidence="1">Whole body</tissue>
    </source>
</reference>
<dbReference type="AlphaFoldDB" id="A0A8J5RE56"/>
<name>A0A8J5RE56_9HYME</name>
<evidence type="ECO:0000313" key="1">
    <source>
        <dbReference type="EMBL" id="KAG8037734.1"/>
    </source>
</evidence>
<dbReference type="OrthoDB" id="565904at2759"/>
<dbReference type="EMBL" id="JAAOIC020000047">
    <property type="protein sequence ID" value="KAG8037734.1"/>
    <property type="molecule type" value="Genomic_DNA"/>
</dbReference>
<protein>
    <submittedName>
        <fullName evidence="1">Uncharacterized protein</fullName>
    </submittedName>
</protein>
<dbReference type="Proteomes" id="UP000729913">
    <property type="component" value="Unassembled WGS sequence"/>
</dbReference>
<organism evidence="1 2">
    <name type="scientific">Cotesia typhae</name>
    <dbReference type="NCBI Taxonomy" id="2053667"/>
    <lineage>
        <taxon>Eukaryota</taxon>
        <taxon>Metazoa</taxon>
        <taxon>Ecdysozoa</taxon>
        <taxon>Arthropoda</taxon>
        <taxon>Hexapoda</taxon>
        <taxon>Insecta</taxon>
        <taxon>Pterygota</taxon>
        <taxon>Neoptera</taxon>
        <taxon>Endopterygota</taxon>
        <taxon>Hymenoptera</taxon>
        <taxon>Apocrita</taxon>
        <taxon>Ichneumonoidea</taxon>
        <taxon>Braconidae</taxon>
        <taxon>Microgastrinae</taxon>
        <taxon>Cotesia</taxon>
    </lineage>
</organism>
<keyword evidence="2" id="KW-1185">Reference proteome</keyword>
<sequence>MSANFSTRLRHQCDGITKINNDNPASMLIYLPPFALPVPINFIIVDTDYENYGAAIQCSAGEPSLPNAWLIGRKRTLDRKYILRGERALRANGIPTNRLVYNRHPNCPEDW</sequence>
<evidence type="ECO:0000313" key="2">
    <source>
        <dbReference type="Proteomes" id="UP000729913"/>
    </source>
</evidence>
<reference evidence="1" key="2">
    <citation type="submission" date="2021-04" db="EMBL/GenBank/DDBJ databases">
        <title>Genome-wide patterns of bracovirus chromosomal integration into multiple host tissues during parasitism.</title>
        <authorList>
            <person name="Chebbi M.A.C."/>
        </authorList>
    </citation>
    <scope>NUCLEOTIDE SEQUENCE</scope>
    <source>
        <tissue evidence="1">Whole body</tissue>
    </source>
</reference>
<accession>A0A8J5RE56</accession>
<comment type="caution">
    <text evidence="1">The sequence shown here is derived from an EMBL/GenBank/DDBJ whole genome shotgun (WGS) entry which is preliminary data.</text>
</comment>
<gene>
    <name evidence="1" type="ORF">G9C98_005945</name>
</gene>
<proteinExistence type="predicted"/>